<accession>W4FA92</accession>
<dbReference type="Gene3D" id="3.30.420.10">
    <property type="entry name" value="Ribonuclease H-like superfamily/Ribonuclease H"/>
    <property type="match status" value="1"/>
</dbReference>
<keyword evidence="9" id="KW-0460">Magnesium</keyword>
<dbReference type="VEuPathDB" id="FungiDB:H257_19342"/>
<keyword evidence="2" id="KW-0808">Transferase</keyword>
<protein>
    <recommendedName>
        <fullName evidence="21">Integrase catalytic domain-containing protein</fullName>
    </recommendedName>
</protein>
<dbReference type="GeneID" id="20821338"/>
<dbReference type="GO" id="GO:0008270">
    <property type="term" value="F:zinc ion binding"/>
    <property type="evidence" value="ECO:0007669"/>
    <property type="project" value="UniProtKB-KW"/>
</dbReference>
<dbReference type="GO" id="GO:0004519">
    <property type="term" value="F:endonuclease activity"/>
    <property type="evidence" value="ECO:0007669"/>
    <property type="project" value="UniProtKB-KW"/>
</dbReference>
<proteinExistence type="predicted"/>
<evidence type="ECO:0000256" key="14">
    <source>
        <dbReference type="ARBA" id="ARBA00023172"/>
    </source>
</evidence>
<dbReference type="CDD" id="cd00303">
    <property type="entry name" value="retropepsin_like"/>
    <property type="match status" value="1"/>
</dbReference>
<keyword evidence="16" id="KW-0863">Zinc-finger</keyword>
<keyword evidence="6" id="KW-0064">Aspartyl protease</keyword>
<keyword evidence="16" id="KW-0862">Zinc</keyword>
<dbReference type="Gene3D" id="2.40.70.10">
    <property type="entry name" value="Acid Proteases"/>
    <property type="match status" value="1"/>
</dbReference>
<sequence>MAMGSALLQSEQQRVALAISKLGGRAREWALTCGTSVDAAFPTWDQLKQQLLRVFAPPNQAYRIRSKFLATRQGKKELLDYVQELRTLIAGMASSPLPEVVAVTVFMEGLRSGAARKEVFRVHPASFEEAVNVALNAEYNFKSARPSWSAGSANPSNGPEPMDLSHAEDEADLCAAEQRFSIRRCYTCGSTRHLRPSCPPKHRFELPRGFVAGKRRNPVGAGRPTGEELGSVGPPGGRRKRDSAPQRAKLSYSRSACKPGLLVVQANVKGFDKPWRVLIDSGASGNYVRRSTVDGYQPYAEALREPRRDKISVRLATGTLVTVSKVSIDLNVKFLDFDSMERCLVLDLDERYDLILGMAWLESHEPWIDWNVSSNDAPRDCSEQLYTLVNGVTGDVDGDIRLERLPSVAALLELDEMSAEELGNALKAGELAEVVMIRPEEELNSSSVVDEAVLEDTKRALSARSGSSILKDPTDPFHSLIKEYHDVVSKDPPSGLPPDRGVRHEIDLVPGTKYCVTRQWPLPREQCDVIDAFFRAKHEAGLVRESKSPHSTPTFCVRKPNGKWRIVHAFNKLNAATIPAQTPIPRKDVLQNNMVGCTLYSALDLVDGYYQLLMRASDIPLTAKDAPWCWDVLHDDAFKAVKESLLHAPILALPDPYRPFSVVCDASDFAIGCALLQADAEGRERVIAFESRQLKAAEKNYPVHDKELLAMKAYAQDATCVALLRALGSDEFKDSDKDLSQRLRARLQRYTLDNGLLYYSTDPEDTPRVVVPHDEDLKYRILYEVHDTPVGGHLGREKTYGSVSKMYWWPKMYKWASTYVRTCETCQRTKSAPHAAAPLASLPVPSGCWQSMSMDFVFGLPKDKAGNTGVVVFVDRLSKMAHLSAVPDTVDGEATAKLFLDRVFRQHGLPEAIVSDRDPRFTAKFWTSLFRVLGTKLDMSTADHPQTDGQTERVNRVVEDILRSVCAEAPRRWSEMLPLVEFAMNNAVHASTGFTPFYVNGLVDPRVPLSPPRCGSGLDGGGLADRLADVSPVAIRKQVDDFVSLRLSVMRRVRDAMAESQDLQKEYADAKGRKNMEQFEIGDLVLLNAKNLPTHAVSAVFKTKLRPRFIGPFKVVAKKGLAYTLNLPKKMRLSTAGAGGGDAS</sequence>
<evidence type="ECO:0000256" key="1">
    <source>
        <dbReference type="ARBA" id="ARBA00022670"/>
    </source>
</evidence>
<dbReference type="InterPro" id="IPR001878">
    <property type="entry name" value="Znf_CCHC"/>
</dbReference>
<evidence type="ECO:0000259" key="19">
    <source>
        <dbReference type="PROSITE" id="PS50994"/>
    </source>
</evidence>
<dbReference type="InterPro" id="IPR001584">
    <property type="entry name" value="Integrase_cat-core"/>
</dbReference>
<dbReference type="PROSITE" id="PS50158">
    <property type="entry name" value="ZF_CCHC"/>
    <property type="match status" value="1"/>
</dbReference>
<dbReference type="Pfam" id="PF17919">
    <property type="entry name" value="RT_RNaseH_2"/>
    <property type="match status" value="1"/>
</dbReference>
<evidence type="ECO:0000256" key="3">
    <source>
        <dbReference type="ARBA" id="ARBA00022695"/>
    </source>
</evidence>
<feature type="region of interest" description="Disordered" evidence="17">
    <location>
        <begin position="145"/>
        <end position="165"/>
    </location>
</feature>
<dbReference type="GO" id="GO:0003887">
    <property type="term" value="F:DNA-directed DNA polymerase activity"/>
    <property type="evidence" value="ECO:0007669"/>
    <property type="project" value="UniProtKB-KW"/>
</dbReference>
<dbReference type="GO" id="GO:0003964">
    <property type="term" value="F:RNA-directed DNA polymerase activity"/>
    <property type="evidence" value="ECO:0007669"/>
    <property type="project" value="UniProtKB-KW"/>
</dbReference>
<dbReference type="Pfam" id="PF08284">
    <property type="entry name" value="RVP_2"/>
    <property type="match status" value="1"/>
</dbReference>
<evidence type="ECO:0000256" key="13">
    <source>
        <dbReference type="ARBA" id="ARBA00023125"/>
    </source>
</evidence>
<keyword evidence="12" id="KW-0239">DNA-directed DNA polymerase</keyword>
<dbReference type="PANTHER" id="PTHR37984">
    <property type="entry name" value="PROTEIN CBG26694"/>
    <property type="match status" value="1"/>
</dbReference>
<dbReference type="InterPro" id="IPR041588">
    <property type="entry name" value="Integrase_H2C2"/>
</dbReference>
<keyword evidence="13" id="KW-0238">DNA-binding</keyword>
<dbReference type="GO" id="GO:0006310">
    <property type="term" value="P:DNA recombination"/>
    <property type="evidence" value="ECO:0007669"/>
    <property type="project" value="UniProtKB-KW"/>
</dbReference>
<keyword evidence="14" id="KW-0233">DNA recombination</keyword>
<keyword evidence="10" id="KW-0229">DNA integration</keyword>
<dbReference type="InterPro" id="IPR021109">
    <property type="entry name" value="Peptidase_aspartic_dom_sf"/>
</dbReference>
<evidence type="ECO:0000256" key="2">
    <source>
        <dbReference type="ARBA" id="ARBA00022679"/>
    </source>
</evidence>
<keyword evidence="7" id="KW-0255">Endonuclease</keyword>
<dbReference type="PANTHER" id="PTHR37984:SF5">
    <property type="entry name" value="PROTEIN NYNRIN-LIKE"/>
    <property type="match status" value="1"/>
</dbReference>
<evidence type="ECO:0000259" key="18">
    <source>
        <dbReference type="PROSITE" id="PS50158"/>
    </source>
</evidence>
<keyword evidence="1" id="KW-0645">Protease</keyword>
<dbReference type="SUPFAM" id="SSF53098">
    <property type="entry name" value="Ribonuclease H-like"/>
    <property type="match status" value="1"/>
</dbReference>
<dbReference type="AlphaFoldDB" id="W4FA92"/>
<evidence type="ECO:0000256" key="15">
    <source>
        <dbReference type="ARBA" id="ARBA00023268"/>
    </source>
</evidence>
<evidence type="ECO:0000256" key="16">
    <source>
        <dbReference type="PROSITE-ProRule" id="PRU00047"/>
    </source>
</evidence>
<dbReference type="InterPro" id="IPR036397">
    <property type="entry name" value="RNaseH_sf"/>
</dbReference>
<dbReference type="InterPro" id="IPR012337">
    <property type="entry name" value="RNaseH-like_sf"/>
</dbReference>
<dbReference type="GO" id="GO:0003677">
    <property type="term" value="F:DNA binding"/>
    <property type="evidence" value="ECO:0007669"/>
    <property type="project" value="UniProtKB-KW"/>
</dbReference>
<organism evidence="20">
    <name type="scientific">Aphanomyces astaci</name>
    <name type="common">Crayfish plague agent</name>
    <dbReference type="NCBI Taxonomy" id="112090"/>
    <lineage>
        <taxon>Eukaryota</taxon>
        <taxon>Sar</taxon>
        <taxon>Stramenopiles</taxon>
        <taxon>Oomycota</taxon>
        <taxon>Saprolegniomycetes</taxon>
        <taxon>Saprolegniales</taxon>
        <taxon>Verrucalvaceae</taxon>
        <taxon>Aphanomyces</taxon>
    </lineage>
</organism>
<feature type="domain" description="CCHC-type" evidence="18">
    <location>
        <begin position="183"/>
        <end position="199"/>
    </location>
</feature>
<dbReference type="Pfam" id="PF24626">
    <property type="entry name" value="SH3_Tf2-1"/>
    <property type="match status" value="1"/>
</dbReference>
<dbReference type="CDD" id="cd01647">
    <property type="entry name" value="RT_LTR"/>
    <property type="match status" value="1"/>
</dbReference>
<keyword evidence="8" id="KW-0378">Hydrolase</keyword>
<evidence type="ECO:0000256" key="6">
    <source>
        <dbReference type="ARBA" id="ARBA00022750"/>
    </source>
</evidence>
<dbReference type="InterPro" id="IPR050951">
    <property type="entry name" value="Retrovirus_Pol_polyprotein"/>
</dbReference>
<evidence type="ECO:0000313" key="20">
    <source>
        <dbReference type="EMBL" id="ETV63726.1"/>
    </source>
</evidence>
<feature type="region of interest" description="Disordered" evidence="17">
    <location>
        <begin position="210"/>
        <end position="249"/>
    </location>
</feature>
<evidence type="ECO:0000256" key="10">
    <source>
        <dbReference type="ARBA" id="ARBA00022908"/>
    </source>
</evidence>
<dbReference type="InterPro" id="IPR041577">
    <property type="entry name" value="RT_RNaseH_2"/>
</dbReference>
<evidence type="ECO:0000256" key="8">
    <source>
        <dbReference type="ARBA" id="ARBA00022801"/>
    </source>
</evidence>
<dbReference type="InterPro" id="IPR005162">
    <property type="entry name" value="Retrotrans_gag_dom"/>
</dbReference>
<dbReference type="Pfam" id="PF17921">
    <property type="entry name" value="Integrase_H2C2"/>
    <property type="match status" value="1"/>
</dbReference>
<evidence type="ECO:0000256" key="5">
    <source>
        <dbReference type="ARBA" id="ARBA00022723"/>
    </source>
</evidence>
<name>W4FA92_APHAT</name>
<evidence type="ECO:0000256" key="9">
    <source>
        <dbReference type="ARBA" id="ARBA00022842"/>
    </source>
</evidence>
<dbReference type="PROSITE" id="PS50994">
    <property type="entry name" value="INTEGRASE"/>
    <property type="match status" value="1"/>
</dbReference>
<evidence type="ECO:0000256" key="11">
    <source>
        <dbReference type="ARBA" id="ARBA00022918"/>
    </source>
</evidence>
<dbReference type="GO" id="GO:0004190">
    <property type="term" value="F:aspartic-type endopeptidase activity"/>
    <property type="evidence" value="ECO:0007669"/>
    <property type="project" value="UniProtKB-KW"/>
</dbReference>
<dbReference type="OrthoDB" id="415724at2759"/>
<keyword evidence="5" id="KW-0479">Metal-binding</keyword>
<dbReference type="SUPFAM" id="SSF56672">
    <property type="entry name" value="DNA/RNA polymerases"/>
    <property type="match status" value="1"/>
</dbReference>
<evidence type="ECO:0000256" key="7">
    <source>
        <dbReference type="ARBA" id="ARBA00022759"/>
    </source>
</evidence>
<dbReference type="InterPro" id="IPR056924">
    <property type="entry name" value="SH3_Tf2-1"/>
</dbReference>
<reference evidence="20" key="1">
    <citation type="submission" date="2013-12" db="EMBL/GenBank/DDBJ databases">
        <title>The Genome Sequence of Aphanomyces astaci APO3.</title>
        <authorList>
            <consortium name="The Broad Institute Genomics Platform"/>
            <person name="Russ C."/>
            <person name="Tyler B."/>
            <person name="van West P."/>
            <person name="Dieguez-Uribeondo J."/>
            <person name="Young S.K."/>
            <person name="Zeng Q."/>
            <person name="Gargeya S."/>
            <person name="Fitzgerald M."/>
            <person name="Abouelleil A."/>
            <person name="Alvarado L."/>
            <person name="Chapman S.B."/>
            <person name="Gainer-Dewar J."/>
            <person name="Goldberg J."/>
            <person name="Griggs A."/>
            <person name="Gujja S."/>
            <person name="Hansen M."/>
            <person name="Howarth C."/>
            <person name="Imamovic A."/>
            <person name="Ireland A."/>
            <person name="Larimer J."/>
            <person name="McCowan C."/>
            <person name="Murphy C."/>
            <person name="Pearson M."/>
            <person name="Poon T.W."/>
            <person name="Priest M."/>
            <person name="Roberts A."/>
            <person name="Saif S."/>
            <person name="Shea T."/>
            <person name="Sykes S."/>
            <person name="Wortman J."/>
            <person name="Nusbaum C."/>
            <person name="Birren B."/>
        </authorList>
    </citation>
    <scope>NUCLEOTIDE SEQUENCE [LARGE SCALE GENOMIC DNA]</scope>
    <source>
        <strain evidence="20">APO3</strain>
    </source>
</reference>
<dbReference type="RefSeq" id="XP_009846791.1">
    <property type="nucleotide sequence ID" value="XM_009848489.1"/>
</dbReference>
<gene>
    <name evidence="20" type="ORF">H257_19342</name>
</gene>
<dbReference type="Gene3D" id="3.10.10.10">
    <property type="entry name" value="HIV Type 1 Reverse Transcriptase, subunit A, domain 1"/>
    <property type="match status" value="1"/>
</dbReference>
<evidence type="ECO:0000256" key="17">
    <source>
        <dbReference type="SAM" id="MobiDB-lite"/>
    </source>
</evidence>
<evidence type="ECO:0008006" key="21">
    <source>
        <dbReference type="Google" id="ProtNLM"/>
    </source>
</evidence>
<dbReference type="STRING" id="112090.W4FA92"/>
<evidence type="ECO:0000256" key="12">
    <source>
        <dbReference type="ARBA" id="ARBA00022932"/>
    </source>
</evidence>
<dbReference type="GO" id="GO:0006508">
    <property type="term" value="P:proteolysis"/>
    <property type="evidence" value="ECO:0007669"/>
    <property type="project" value="UniProtKB-KW"/>
</dbReference>
<keyword evidence="15" id="KW-0511">Multifunctional enzyme</keyword>
<dbReference type="EMBL" id="KI913617">
    <property type="protein sequence ID" value="ETV63726.1"/>
    <property type="molecule type" value="Genomic_DNA"/>
</dbReference>
<dbReference type="InterPro" id="IPR043502">
    <property type="entry name" value="DNA/RNA_pol_sf"/>
</dbReference>
<dbReference type="Pfam" id="PF03732">
    <property type="entry name" value="Retrotrans_gag"/>
    <property type="match status" value="1"/>
</dbReference>
<keyword evidence="4" id="KW-0540">Nuclease</keyword>
<dbReference type="Pfam" id="PF00665">
    <property type="entry name" value="rve"/>
    <property type="match status" value="1"/>
</dbReference>
<dbReference type="GO" id="GO:0015074">
    <property type="term" value="P:DNA integration"/>
    <property type="evidence" value="ECO:0007669"/>
    <property type="project" value="UniProtKB-KW"/>
</dbReference>
<dbReference type="Gene3D" id="1.10.340.70">
    <property type="match status" value="1"/>
</dbReference>
<evidence type="ECO:0000256" key="4">
    <source>
        <dbReference type="ARBA" id="ARBA00022722"/>
    </source>
</evidence>
<keyword evidence="11" id="KW-0695">RNA-directed DNA polymerase</keyword>
<dbReference type="FunFam" id="1.10.340.70:FF:000001">
    <property type="entry name" value="Retrovirus-related Pol polyprotein from transposon gypsy-like Protein"/>
    <property type="match status" value="1"/>
</dbReference>
<feature type="domain" description="Integrase catalytic" evidence="19">
    <location>
        <begin position="839"/>
        <end position="1004"/>
    </location>
</feature>
<keyword evidence="3" id="KW-0548">Nucleotidyltransferase</keyword>